<name>A0ACB9F010_CICIN</name>
<reference evidence="1 2" key="2">
    <citation type="journal article" date="2022" name="Mol. Ecol. Resour.">
        <title>The genomes of chicory, endive, great burdock and yacon provide insights into Asteraceae paleo-polyploidization history and plant inulin production.</title>
        <authorList>
            <person name="Fan W."/>
            <person name="Wang S."/>
            <person name="Wang H."/>
            <person name="Wang A."/>
            <person name="Jiang F."/>
            <person name="Liu H."/>
            <person name="Zhao H."/>
            <person name="Xu D."/>
            <person name="Zhang Y."/>
        </authorList>
    </citation>
    <scope>NUCLEOTIDE SEQUENCE [LARGE SCALE GENOMIC DNA]</scope>
    <source>
        <strain evidence="2">cv. Punajuju</strain>
        <tissue evidence="1">Leaves</tissue>
    </source>
</reference>
<evidence type="ECO:0000313" key="2">
    <source>
        <dbReference type="Proteomes" id="UP001055811"/>
    </source>
</evidence>
<dbReference type="EMBL" id="CM042011">
    <property type="protein sequence ID" value="KAI3764634.1"/>
    <property type="molecule type" value="Genomic_DNA"/>
</dbReference>
<proteinExistence type="predicted"/>
<gene>
    <name evidence="1" type="ORF">L2E82_14645</name>
</gene>
<dbReference type="Proteomes" id="UP001055811">
    <property type="component" value="Linkage Group LG03"/>
</dbReference>
<keyword evidence="2" id="KW-1185">Reference proteome</keyword>
<comment type="caution">
    <text evidence="1">The sequence shown here is derived from an EMBL/GenBank/DDBJ whole genome shotgun (WGS) entry which is preliminary data.</text>
</comment>
<reference evidence="2" key="1">
    <citation type="journal article" date="2022" name="Mol. Ecol. Resour.">
        <title>The genomes of chicory, endive, great burdock and yacon provide insights into Asteraceae palaeo-polyploidization history and plant inulin production.</title>
        <authorList>
            <person name="Fan W."/>
            <person name="Wang S."/>
            <person name="Wang H."/>
            <person name="Wang A."/>
            <person name="Jiang F."/>
            <person name="Liu H."/>
            <person name="Zhao H."/>
            <person name="Xu D."/>
            <person name="Zhang Y."/>
        </authorList>
    </citation>
    <scope>NUCLEOTIDE SEQUENCE [LARGE SCALE GENOMIC DNA]</scope>
    <source>
        <strain evidence="2">cv. Punajuju</strain>
    </source>
</reference>
<organism evidence="1 2">
    <name type="scientific">Cichorium intybus</name>
    <name type="common">Chicory</name>
    <dbReference type="NCBI Taxonomy" id="13427"/>
    <lineage>
        <taxon>Eukaryota</taxon>
        <taxon>Viridiplantae</taxon>
        <taxon>Streptophyta</taxon>
        <taxon>Embryophyta</taxon>
        <taxon>Tracheophyta</taxon>
        <taxon>Spermatophyta</taxon>
        <taxon>Magnoliopsida</taxon>
        <taxon>eudicotyledons</taxon>
        <taxon>Gunneridae</taxon>
        <taxon>Pentapetalae</taxon>
        <taxon>asterids</taxon>
        <taxon>campanulids</taxon>
        <taxon>Asterales</taxon>
        <taxon>Asteraceae</taxon>
        <taxon>Cichorioideae</taxon>
        <taxon>Cichorieae</taxon>
        <taxon>Cichoriinae</taxon>
        <taxon>Cichorium</taxon>
    </lineage>
</organism>
<evidence type="ECO:0000313" key="1">
    <source>
        <dbReference type="EMBL" id="KAI3764634.1"/>
    </source>
</evidence>
<protein>
    <submittedName>
        <fullName evidence="1">Uncharacterized protein</fullName>
    </submittedName>
</protein>
<accession>A0ACB9F010</accession>
<sequence>MNNGGPSGFGNAPIKRTFVHRVVDACKSVLRGLHGKKIGEHELDRAKQTLLMKREAETKSNAYWLGLIAHLQAASVIGSNLVNELLFIMEAEAVKQEQASLENQVVSLQKQISVLTTEVDALKTKDIAGCVKLWEITKGIVIQDYGQKRVKSLAYGISESEELKSKFPPKKLPNVPCESMSVNMKNLQEDERAALLNNIDITIKSKLALV</sequence>